<dbReference type="OrthoDB" id="981464at2"/>
<dbReference type="GO" id="GO:0008137">
    <property type="term" value="F:NADH dehydrogenase (ubiquinone) activity"/>
    <property type="evidence" value="ECO:0007669"/>
    <property type="project" value="UniProtKB-UniRule"/>
</dbReference>
<feature type="transmembrane region" description="Helical" evidence="2">
    <location>
        <begin position="53"/>
        <end position="75"/>
    </location>
</feature>
<dbReference type="AlphaFoldDB" id="A0A2S7IM96"/>
<feature type="transmembrane region" description="Helical" evidence="2">
    <location>
        <begin position="147"/>
        <end position="168"/>
    </location>
</feature>
<keyword evidence="2" id="KW-0520">NAD</keyword>
<evidence type="ECO:0000256" key="1">
    <source>
        <dbReference type="ARBA" id="ARBA00005698"/>
    </source>
</evidence>
<comment type="subcellular location">
    <subcellularLocation>
        <location evidence="2">Cell membrane</location>
        <topology evidence="2">Multi-pass membrane protein</topology>
    </subcellularLocation>
</comment>
<dbReference type="InterPro" id="IPR042106">
    <property type="entry name" value="Nuo/plastoQ_OxRdtase_6_NuoJ"/>
</dbReference>
<dbReference type="PANTHER" id="PTHR33269">
    <property type="entry name" value="NADH-UBIQUINONE OXIDOREDUCTASE CHAIN 6"/>
    <property type="match status" value="1"/>
</dbReference>
<feature type="transmembrane region" description="Helical" evidence="2">
    <location>
        <begin position="6"/>
        <end position="23"/>
    </location>
</feature>
<organism evidence="3 4">
    <name type="scientific">Siphonobacter curvatus</name>
    <dbReference type="NCBI Taxonomy" id="2094562"/>
    <lineage>
        <taxon>Bacteria</taxon>
        <taxon>Pseudomonadati</taxon>
        <taxon>Bacteroidota</taxon>
        <taxon>Cytophagia</taxon>
        <taxon>Cytophagales</taxon>
        <taxon>Cytophagaceae</taxon>
        <taxon>Siphonobacter</taxon>
    </lineage>
</organism>
<accession>A0A2S7IM96</accession>
<protein>
    <recommendedName>
        <fullName evidence="2">NADH-quinone oxidoreductase subunit J</fullName>
        <ecNumber evidence="2">7.1.1.-</ecNumber>
    </recommendedName>
</protein>
<gene>
    <name evidence="3" type="ORF">C5O19_03175</name>
</gene>
<keyword evidence="2" id="KW-1133">Transmembrane helix</keyword>
<evidence type="ECO:0000256" key="2">
    <source>
        <dbReference type="RuleBase" id="RU004429"/>
    </source>
</evidence>
<evidence type="ECO:0000313" key="3">
    <source>
        <dbReference type="EMBL" id="PQA58680.1"/>
    </source>
</evidence>
<keyword evidence="2" id="KW-0472">Membrane</keyword>
<dbReference type="Pfam" id="PF00499">
    <property type="entry name" value="Oxidored_q3"/>
    <property type="match status" value="1"/>
</dbReference>
<keyword evidence="2" id="KW-0812">Transmembrane</keyword>
<keyword evidence="4" id="KW-1185">Reference proteome</keyword>
<comment type="caution">
    <text evidence="3">The sequence shown here is derived from an EMBL/GenBank/DDBJ whole genome shotgun (WGS) entry which is preliminary data.</text>
</comment>
<sequence length="179" mass="19425">MTAFVFLFFVMLTIASAAVVLISRNVLYSAFSLMVTFLGIAALYVFAGADFLAVTQIMVYVGGILVLLVFGVMLTRNKADRGTGQANVIRTEHSRTFWGILTAGGIFAILSTILAKARFDTVERNHFELIERKTTIQELGIGLLTDYALPFEVAGILLMVALLGAAYLSGKAKNFGTKE</sequence>
<keyword evidence="2" id="KW-1003">Cell membrane</keyword>
<comment type="similarity">
    <text evidence="1 2">Belongs to the complex I subunit 6 family.</text>
</comment>
<dbReference type="PANTHER" id="PTHR33269:SF17">
    <property type="entry name" value="NADH-UBIQUINONE OXIDOREDUCTASE CHAIN 6"/>
    <property type="match status" value="1"/>
</dbReference>
<dbReference type="Gene3D" id="1.20.120.1200">
    <property type="entry name" value="NADH-ubiquinone/plastoquinone oxidoreductase chain 6, subunit NuoJ"/>
    <property type="match status" value="1"/>
</dbReference>
<feature type="transmembrane region" description="Helical" evidence="2">
    <location>
        <begin position="30"/>
        <end position="47"/>
    </location>
</feature>
<dbReference type="Proteomes" id="UP000239590">
    <property type="component" value="Unassembled WGS sequence"/>
</dbReference>
<dbReference type="RefSeq" id="WP_104709874.1">
    <property type="nucleotide sequence ID" value="NZ_PTRA01000001.1"/>
</dbReference>
<comment type="function">
    <text evidence="2">NDH-1 shuttles electrons from NADH, via FMN and iron-sulfur (Fe-S) centers, to quinones in the respiratory chain. Couples the redox reaction to proton translocation (for every two electrons transferred, four hydrogen ions are translocated across the cytoplasmic membrane), and thus conserves the redox energy in a proton gradient.</text>
</comment>
<feature type="transmembrane region" description="Helical" evidence="2">
    <location>
        <begin position="96"/>
        <end position="115"/>
    </location>
</feature>
<dbReference type="GO" id="GO:0048038">
    <property type="term" value="F:quinone binding"/>
    <property type="evidence" value="ECO:0007669"/>
    <property type="project" value="UniProtKB-UniRule"/>
</dbReference>
<comment type="catalytic activity">
    <reaction evidence="2">
        <text>a quinone + NADH + 5 H(+)(in) = a quinol + NAD(+) + 4 H(+)(out)</text>
        <dbReference type="Rhea" id="RHEA:57888"/>
        <dbReference type="ChEBI" id="CHEBI:15378"/>
        <dbReference type="ChEBI" id="CHEBI:24646"/>
        <dbReference type="ChEBI" id="CHEBI:57540"/>
        <dbReference type="ChEBI" id="CHEBI:57945"/>
        <dbReference type="ChEBI" id="CHEBI:132124"/>
    </reaction>
</comment>
<dbReference type="GO" id="GO:0005886">
    <property type="term" value="C:plasma membrane"/>
    <property type="evidence" value="ECO:0007669"/>
    <property type="project" value="UniProtKB-SubCell"/>
</dbReference>
<proteinExistence type="inferred from homology"/>
<dbReference type="EC" id="7.1.1.-" evidence="2"/>
<keyword evidence="2" id="KW-0874">Quinone</keyword>
<reference evidence="4" key="1">
    <citation type="submission" date="2018-02" db="EMBL/GenBank/DDBJ databases">
        <title>Genome sequencing of Solimonas sp. HR-BB.</title>
        <authorList>
            <person name="Lee Y."/>
            <person name="Jeon C.O."/>
        </authorList>
    </citation>
    <scope>NUCLEOTIDE SEQUENCE [LARGE SCALE GENOMIC DNA]</scope>
    <source>
        <strain evidence="4">HR-U</strain>
    </source>
</reference>
<evidence type="ECO:0000313" key="4">
    <source>
        <dbReference type="Proteomes" id="UP000239590"/>
    </source>
</evidence>
<dbReference type="EMBL" id="PTRA01000001">
    <property type="protein sequence ID" value="PQA58680.1"/>
    <property type="molecule type" value="Genomic_DNA"/>
</dbReference>
<name>A0A2S7IM96_9BACT</name>
<dbReference type="InterPro" id="IPR001457">
    <property type="entry name" value="NADH_UbQ/plastoQ_OxRdtase_su6"/>
</dbReference>